<dbReference type="EMBL" id="KK914425">
    <property type="protein sequence ID" value="KDP36628.1"/>
    <property type="molecule type" value="Genomic_DNA"/>
</dbReference>
<feature type="domain" description="Nucleoside phosphorylase" evidence="2">
    <location>
        <begin position="59"/>
        <end position="301"/>
    </location>
</feature>
<feature type="signal peptide" evidence="1">
    <location>
        <begin position="1"/>
        <end position="22"/>
    </location>
</feature>
<dbReference type="Pfam" id="PF01048">
    <property type="entry name" value="PNP_UDP_1"/>
    <property type="match status" value="1"/>
</dbReference>
<dbReference type="GO" id="GO:0009116">
    <property type="term" value="P:nucleoside metabolic process"/>
    <property type="evidence" value="ECO:0007669"/>
    <property type="project" value="InterPro"/>
</dbReference>
<dbReference type="KEGG" id="jcu:105635441"/>
<dbReference type="Proteomes" id="UP000027138">
    <property type="component" value="Unassembled WGS sequence"/>
</dbReference>
<dbReference type="InterPro" id="IPR000845">
    <property type="entry name" value="Nucleoside_phosphorylase_d"/>
</dbReference>
<evidence type="ECO:0000313" key="3">
    <source>
        <dbReference type="EMBL" id="KDP36628.1"/>
    </source>
</evidence>
<protein>
    <recommendedName>
        <fullName evidence="2">Nucleoside phosphorylase domain-containing protein</fullName>
    </recommendedName>
</protein>
<dbReference type="OrthoDB" id="833521at2759"/>
<accession>A0A067KNP8</accession>
<keyword evidence="4" id="KW-1185">Reference proteome</keyword>
<reference evidence="3 4" key="1">
    <citation type="journal article" date="2014" name="PLoS ONE">
        <title>Global Analysis of Gene Expression Profiles in Physic Nut (Jatropha curcas L.) Seedlings Exposed to Salt Stress.</title>
        <authorList>
            <person name="Zhang L."/>
            <person name="Zhang C."/>
            <person name="Wu P."/>
            <person name="Chen Y."/>
            <person name="Li M."/>
            <person name="Jiang H."/>
            <person name="Wu G."/>
        </authorList>
    </citation>
    <scope>NUCLEOTIDE SEQUENCE [LARGE SCALE GENOMIC DNA]</scope>
    <source>
        <strain evidence="4">cv. GZQX0401</strain>
        <tissue evidence="3">Young leaves</tissue>
    </source>
</reference>
<keyword evidence="1" id="KW-0732">Signal</keyword>
<evidence type="ECO:0000256" key="1">
    <source>
        <dbReference type="SAM" id="SignalP"/>
    </source>
</evidence>
<dbReference type="STRING" id="180498.A0A067KNP8"/>
<proteinExistence type="predicted"/>
<gene>
    <name evidence="3" type="ORF">JCGZ_08881</name>
</gene>
<evidence type="ECO:0000313" key="4">
    <source>
        <dbReference type="Proteomes" id="UP000027138"/>
    </source>
</evidence>
<evidence type="ECO:0000259" key="2">
    <source>
        <dbReference type="Pfam" id="PF01048"/>
    </source>
</evidence>
<sequence>MAMATVMVVLGLLAMAVQPSMQQILKKPGSAFKIHSETPAYGLIASSSNTEAALDKSGIFTVESHVDIEGRRFVMGKILDWPVVYVNTANRPAVHAGITTHIMASNFNLRGIIVMGSAGGVNNSLNIGDVVIPGRIANTGIWTWKRYGATSNGQLVFGRFNTPENGENLLGSVEFGSSEVYENGELAKSRFWIVPDARYLMVASNIEFAETSENCLHPRKLGCLAAKNKVVTGLRASSSDVYVQNNAYREFLWHTFHVSTVDTTSHAVALGAMSSNLRFISFRGVSNTAGASEESNSALANANLVKAVFRFIYLDNKLRYDEE</sequence>
<dbReference type="SUPFAM" id="SSF53167">
    <property type="entry name" value="Purine and uridine phosphorylases"/>
    <property type="match status" value="1"/>
</dbReference>
<feature type="chain" id="PRO_5001639717" description="Nucleoside phosphorylase domain-containing protein" evidence="1">
    <location>
        <begin position="23"/>
        <end position="323"/>
    </location>
</feature>
<organism evidence="3 4">
    <name type="scientific">Jatropha curcas</name>
    <name type="common">Barbados nut</name>
    <dbReference type="NCBI Taxonomy" id="180498"/>
    <lineage>
        <taxon>Eukaryota</taxon>
        <taxon>Viridiplantae</taxon>
        <taxon>Streptophyta</taxon>
        <taxon>Embryophyta</taxon>
        <taxon>Tracheophyta</taxon>
        <taxon>Spermatophyta</taxon>
        <taxon>Magnoliopsida</taxon>
        <taxon>eudicotyledons</taxon>
        <taxon>Gunneridae</taxon>
        <taxon>Pentapetalae</taxon>
        <taxon>rosids</taxon>
        <taxon>fabids</taxon>
        <taxon>Malpighiales</taxon>
        <taxon>Euphorbiaceae</taxon>
        <taxon>Crotonoideae</taxon>
        <taxon>Jatropheae</taxon>
        <taxon>Jatropha</taxon>
    </lineage>
</organism>
<name>A0A067KNP8_JATCU</name>
<dbReference type="PANTHER" id="PTHR21234:SF45">
    <property type="entry name" value="NUCLEOSIDE PHOSPHORYLASE DOMAIN-CONTAINING PROTEIN"/>
    <property type="match status" value="1"/>
</dbReference>
<dbReference type="InterPro" id="IPR035994">
    <property type="entry name" value="Nucleoside_phosphorylase_sf"/>
</dbReference>
<dbReference type="Gene3D" id="3.40.50.1580">
    <property type="entry name" value="Nucleoside phosphorylase domain"/>
    <property type="match status" value="1"/>
</dbReference>
<dbReference type="AlphaFoldDB" id="A0A067KNP8"/>
<dbReference type="PANTHER" id="PTHR21234">
    <property type="entry name" value="PURINE NUCLEOSIDE PHOSPHORYLASE"/>
    <property type="match status" value="1"/>
</dbReference>
<dbReference type="GO" id="GO:0003824">
    <property type="term" value="F:catalytic activity"/>
    <property type="evidence" value="ECO:0007669"/>
    <property type="project" value="InterPro"/>
</dbReference>